<dbReference type="PANTHER" id="PTHR31901">
    <property type="entry name" value="GH3 DOMAIN-CONTAINING PROTEIN"/>
    <property type="match status" value="1"/>
</dbReference>
<keyword evidence="6" id="KW-1185">Reference proteome</keyword>
<dbReference type="Ensembl" id="ENSNLET00000034147.1">
    <property type="protein sequence ID" value="ENSNLEP00000047039.1"/>
    <property type="gene ID" value="ENSNLEG00000011431.3"/>
</dbReference>
<reference evidence="5" key="1">
    <citation type="submission" date="2012-10" db="EMBL/GenBank/DDBJ databases">
        <authorList>
            <consortium name="Gibbon Genome Sequencing Consortium"/>
        </authorList>
    </citation>
    <scope>NUCLEOTIDE SEQUENCE [LARGE SCALE GENOMIC DNA]</scope>
</reference>
<dbReference type="Proteomes" id="UP000001073">
    <property type="component" value="Unplaced"/>
</dbReference>
<dbReference type="InterPro" id="IPR004993">
    <property type="entry name" value="GH3"/>
</dbReference>
<name>A0A2I3HTV0_NOMLE</name>
<dbReference type="GeneTree" id="ENSGT00390000016401"/>
<feature type="region of interest" description="Disordered" evidence="1">
    <location>
        <begin position="105"/>
        <end position="125"/>
    </location>
</feature>
<sequence length="476" mass="51788">MLLWPLLLLLMLLLLLPTLALLRQQRSRDARPSWLYGLQHRVAWGALVWAATWQRRRLEQSTLHVHQSQQQALRWCLQGAQRPHCSLRRSTDISTFRNHLPLTKANQTQEEESGEQPLPPTSNQDLGEASLQATLLGLVALNKAYPEVLAQGGTARVTLTSPWPRPLPWPGNTLGQVGTPGTKDPRALLLDALRSPGLRALEAGTAVELLDVFLGLETDGEELAGAIAAGNPGAPLRERAAELREALEQGPRGLALRLWPKLQVVVTLDAGGQAEAVAALGALWCQGLAFFSPAYAASGGVLGLNLQPEQPHGLYLLPPGAPFIELLPVKEGAQEEAASTLLLAEAQQGKEYELVLTDHASLTRCRLGDVVQVVGAYNQCPVVRFICRLDQTLSVRGEDIGEDLFSEALSRAVGQWAGAKLLDHGCVESSILEWRTDRAEDTRLGSCPFTGSMCAHGVYSQIPLRALLPTTRCLWR</sequence>
<feature type="domain" description="GH3" evidence="4">
    <location>
        <begin position="216"/>
        <end position="281"/>
    </location>
</feature>
<proteinExistence type="predicted"/>
<dbReference type="Pfam" id="PF25146">
    <property type="entry name" value="GH3_N_vert"/>
    <property type="match status" value="1"/>
</dbReference>
<evidence type="ECO:0000256" key="2">
    <source>
        <dbReference type="SAM" id="SignalP"/>
    </source>
</evidence>
<feature type="chain" id="PRO_5014132515" evidence="2">
    <location>
        <begin position="21"/>
        <end position="476"/>
    </location>
</feature>
<protein>
    <submittedName>
        <fullName evidence="5">GH3 domain containing</fullName>
    </submittedName>
</protein>
<reference evidence="5" key="2">
    <citation type="submission" date="2025-08" db="UniProtKB">
        <authorList>
            <consortium name="Ensembl"/>
        </authorList>
    </citation>
    <scope>IDENTIFICATION</scope>
</reference>
<dbReference type="AlphaFoldDB" id="A0A2I3HTV0"/>
<evidence type="ECO:0000259" key="3">
    <source>
        <dbReference type="Pfam" id="PF23571"/>
    </source>
</evidence>
<feature type="domain" description="GH3 middle" evidence="3">
    <location>
        <begin position="316"/>
        <end position="388"/>
    </location>
</feature>
<keyword evidence="2" id="KW-0732">Signal</keyword>
<gene>
    <name evidence="5" type="primary">GHDC</name>
</gene>
<evidence type="ECO:0000256" key="1">
    <source>
        <dbReference type="SAM" id="MobiDB-lite"/>
    </source>
</evidence>
<dbReference type="InterPro" id="IPR056985">
    <property type="entry name" value="GH3_N"/>
</dbReference>
<feature type="signal peptide" evidence="2">
    <location>
        <begin position="1"/>
        <end position="20"/>
    </location>
</feature>
<accession>A0A2I3HTV0</accession>
<organism evidence="5 6">
    <name type="scientific">Nomascus leucogenys</name>
    <name type="common">Northern white-cheeked gibbon</name>
    <name type="synonym">Hylobates leucogenys</name>
    <dbReference type="NCBI Taxonomy" id="61853"/>
    <lineage>
        <taxon>Eukaryota</taxon>
        <taxon>Metazoa</taxon>
        <taxon>Chordata</taxon>
        <taxon>Craniata</taxon>
        <taxon>Vertebrata</taxon>
        <taxon>Euteleostomi</taxon>
        <taxon>Mammalia</taxon>
        <taxon>Eutheria</taxon>
        <taxon>Euarchontoglires</taxon>
        <taxon>Primates</taxon>
        <taxon>Haplorrhini</taxon>
        <taxon>Catarrhini</taxon>
        <taxon>Hylobatidae</taxon>
        <taxon>Nomascus</taxon>
    </lineage>
</organism>
<dbReference type="Pfam" id="PF23571">
    <property type="entry name" value="GH3_M"/>
    <property type="match status" value="1"/>
</dbReference>
<evidence type="ECO:0000313" key="5">
    <source>
        <dbReference type="Ensembl" id="ENSNLEP00000047039.1"/>
    </source>
</evidence>
<evidence type="ECO:0000259" key="4">
    <source>
        <dbReference type="Pfam" id="PF25146"/>
    </source>
</evidence>
<dbReference type="InterPro" id="IPR055377">
    <property type="entry name" value="GH3_M"/>
</dbReference>
<dbReference type="GO" id="GO:0016881">
    <property type="term" value="F:acid-amino acid ligase activity"/>
    <property type="evidence" value="ECO:0007669"/>
    <property type="project" value="TreeGrafter"/>
</dbReference>
<dbReference type="GO" id="GO:0005737">
    <property type="term" value="C:cytoplasm"/>
    <property type="evidence" value="ECO:0007669"/>
    <property type="project" value="TreeGrafter"/>
</dbReference>
<reference evidence="5" key="3">
    <citation type="submission" date="2025-09" db="UniProtKB">
        <authorList>
            <consortium name="Ensembl"/>
        </authorList>
    </citation>
    <scope>IDENTIFICATION</scope>
</reference>
<dbReference type="PANTHER" id="PTHR31901:SF9">
    <property type="entry name" value="GH3 DOMAIN-CONTAINING PROTEIN"/>
    <property type="match status" value="1"/>
</dbReference>
<evidence type="ECO:0000313" key="6">
    <source>
        <dbReference type="Proteomes" id="UP000001073"/>
    </source>
</evidence>